<dbReference type="Proteomes" id="UP001152484">
    <property type="component" value="Unassembled WGS sequence"/>
</dbReference>
<evidence type="ECO:0000259" key="1">
    <source>
        <dbReference type="Pfam" id="PF13456"/>
    </source>
</evidence>
<dbReference type="InterPro" id="IPR044730">
    <property type="entry name" value="RNase_H-like_dom_plant"/>
</dbReference>
<evidence type="ECO:0000313" key="2">
    <source>
        <dbReference type="EMBL" id="CAH9111382.1"/>
    </source>
</evidence>
<feature type="domain" description="RNase H type-1" evidence="1">
    <location>
        <begin position="102"/>
        <end position="178"/>
    </location>
</feature>
<dbReference type="Pfam" id="PF13456">
    <property type="entry name" value="RVT_3"/>
    <property type="match status" value="1"/>
</dbReference>
<protein>
    <recommendedName>
        <fullName evidence="1">RNase H type-1 domain-containing protein</fullName>
    </recommendedName>
</protein>
<dbReference type="GO" id="GO:0004523">
    <property type="term" value="F:RNA-DNA hybrid ribonuclease activity"/>
    <property type="evidence" value="ECO:0007669"/>
    <property type="project" value="InterPro"/>
</dbReference>
<dbReference type="GO" id="GO:0003676">
    <property type="term" value="F:nucleic acid binding"/>
    <property type="evidence" value="ECO:0007669"/>
    <property type="project" value="InterPro"/>
</dbReference>
<accession>A0A9P0ZQQ2</accession>
<reference evidence="2" key="1">
    <citation type="submission" date="2022-07" db="EMBL/GenBank/DDBJ databases">
        <authorList>
            <person name="Macas J."/>
            <person name="Novak P."/>
            <person name="Neumann P."/>
        </authorList>
    </citation>
    <scope>NUCLEOTIDE SEQUENCE</scope>
</reference>
<dbReference type="OrthoDB" id="1166192at2759"/>
<dbReference type="InterPro" id="IPR002156">
    <property type="entry name" value="RNaseH_domain"/>
</dbReference>
<dbReference type="InterPro" id="IPR052929">
    <property type="entry name" value="RNase_H-like_EbsB-rel"/>
</dbReference>
<name>A0A9P0ZQQ2_CUSEU</name>
<dbReference type="PANTHER" id="PTHR47074">
    <property type="entry name" value="BNAC02G40300D PROTEIN"/>
    <property type="match status" value="1"/>
</dbReference>
<dbReference type="AlphaFoldDB" id="A0A9P0ZQQ2"/>
<keyword evidence="3" id="KW-1185">Reference proteome</keyword>
<proteinExistence type="predicted"/>
<dbReference type="CDD" id="cd06222">
    <property type="entry name" value="RNase_H_like"/>
    <property type="match status" value="1"/>
</dbReference>
<evidence type="ECO:0000313" key="3">
    <source>
        <dbReference type="Proteomes" id="UP001152484"/>
    </source>
</evidence>
<dbReference type="EMBL" id="CAMAPE010000054">
    <property type="protein sequence ID" value="CAH9111382.1"/>
    <property type="molecule type" value="Genomic_DNA"/>
</dbReference>
<gene>
    <name evidence="2" type="ORF">CEURO_LOCUS19229</name>
</gene>
<dbReference type="PANTHER" id="PTHR47074:SF11">
    <property type="entry name" value="REVERSE TRANSCRIPTASE-LIKE PROTEIN"/>
    <property type="match status" value="1"/>
</dbReference>
<organism evidence="2 3">
    <name type="scientific">Cuscuta europaea</name>
    <name type="common">European dodder</name>
    <dbReference type="NCBI Taxonomy" id="41803"/>
    <lineage>
        <taxon>Eukaryota</taxon>
        <taxon>Viridiplantae</taxon>
        <taxon>Streptophyta</taxon>
        <taxon>Embryophyta</taxon>
        <taxon>Tracheophyta</taxon>
        <taxon>Spermatophyta</taxon>
        <taxon>Magnoliopsida</taxon>
        <taxon>eudicotyledons</taxon>
        <taxon>Gunneridae</taxon>
        <taxon>Pentapetalae</taxon>
        <taxon>asterids</taxon>
        <taxon>lamiids</taxon>
        <taxon>Solanales</taxon>
        <taxon>Convolvulaceae</taxon>
        <taxon>Cuscuteae</taxon>
        <taxon>Cuscuta</taxon>
        <taxon>Cuscuta subgen. Cuscuta</taxon>
    </lineage>
</organism>
<comment type="caution">
    <text evidence="2">The sequence shown here is derived from an EMBL/GenBank/DDBJ whole genome shotgun (WGS) entry which is preliminary data.</text>
</comment>
<sequence length="186" mass="21325">MGFRERGVESNDCTIFLEERIIQRIEEWNARLLPKAGHEVLLKTVIQALTQYATNGFFFPKELCGEAIWEAWRETKTVAFECAAPKKKQRWKAPGTGCVELNVDAAVEVSVLNRGFRMVVRDENASCVAVRSQPWRRSFLARDAEALAITEALLWARQHGWLNIVIESDAKQVVHDISFYHHIRSN</sequence>